<dbReference type="SUPFAM" id="SSF56112">
    <property type="entry name" value="Protein kinase-like (PK-like)"/>
    <property type="match status" value="1"/>
</dbReference>
<feature type="domain" description="Aminoglycoside phosphotransferase" evidence="1">
    <location>
        <begin position="9"/>
        <end position="228"/>
    </location>
</feature>
<keyword evidence="3" id="KW-1185">Reference proteome</keyword>
<proteinExistence type="predicted"/>
<dbReference type="EMBL" id="JBBKZU010000014">
    <property type="protein sequence ID" value="MEJ8814626.1"/>
    <property type="molecule type" value="Genomic_DNA"/>
</dbReference>
<evidence type="ECO:0000259" key="1">
    <source>
        <dbReference type="Pfam" id="PF01636"/>
    </source>
</evidence>
<evidence type="ECO:0000313" key="2">
    <source>
        <dbReference type="EMBL" id="MEJ8814626.1"/>
    </source>
</evidence>
<dbReference type="Proteomes" id="UP001365846">
    <property type="component" value="Unassembled WGS sequence"/>
</dbReference>
<organism evidence="2 3">
    <name type="scientific">Variovorax ureilyticus</name>
    <dbReference type="NCBI Taxonomy" id="1836198"/>
    <lineage>
        <taxon>Bacteria</taxon>
        <taxon>Pseudomonadati</taxon>
        <taxon>Pseudomonadota</taxon>
        <taxon>Betaproteobacteria</taxon>
        <taxon>Burkholderiales</taxon>
        <taxon>Comamonadaceae</taxon>
        <taxon>Variovorax</taxon>
    </lineage>
</organism>
<accession>A0ABU8VLV9</accession>
<evidence type="ECO:0000313" key="3">
    <source>
        <dbReference type="Proteomes" id="UP001365846"/>
    </source>
</evidence>
<dbReference type="InterPro" id="IPR002575">
    <property type="entry name" value="Aminoglycoside_PTrfase"/>
</dbReference>
<dbReference type="InterPro" id="IPR011009">
    <property type="entry name" value="Kinase-like_dom_sf"/>
</dbReference>
<name>A0ABU8VLV9_9BURK</name>
<dbReference type="CDD" id="cd05154">
    <property type="entry name" value="ACAD10_11_N-like"/>
    <property type="match status" value="1"/>
</dbReference>
<dbReference type="InterPro" id="IPR052898">
    <property type="entry name" value="ACAD10-like"/>
</dbReference>
<dbReference type="Gene3D" id="3.30.200.20">
    <property type="entry name" value="Phosphorylase Kinase, domain 1"/>
    <property type="match status" value="1"/>
</dbReference>
<dbReference type="PANTHER" id="PTHR47829">
    <property type="entry name" value="HYDROLASE, PUTATIVE (AFU_ORTHOLOGUE AFUA_1G12880)-RELATED"/>
    <property type="match status" value="1"/>
</dbReference>
<dbReference type="Pfam" id="PF01636">
    <property type="entry name" value="APH"/>
    <property type="match status" value="1"/>
</dbReference>
<dbReference type="RefSeq" id="WP_340359856.1">
    <property type="nucleotide sequence ID" value="NZ_JBBKZU010000014.1"/>
</dbReference>
<dbReference type="PANTHER" id="PTHR47829:SF3">
    <property type="entry name" value="AMINOGLYCOSIDE PHOSPHOTRANSFERASE DOMAIN-CONTAINING PROTEIN"/>
    <property type="match status" value="1"/>
</dbReference>
<dbReference type="InterPro" id="IPR041726">
    <property type="entry name" value="ACAD10_11_N"/>
</dbReference>
<dbReference type="Gene3D" id="3.90.1200.10">
    <property type="match status" value="1"/>
</dbReference>
<gene>
    <name evidence="2" type="ORF">WKW77_26365</name>
</gene>
<comment type="caution">
    <text evidence="2">The sequence shown here is derived from an EMBL/GenBank/DDBJ whole genome shotgun (WGS) entry which is preliminary data.</text>
</comment>
<sequence length="323" mass="36024">MSSADEVHLTRLSGGQSNPTFIVDDGPQRFVLRRKPPGTLVASAHAIDREYRVMQALQGTDVPVPRMLAYCEDASLLGTPFYLMEFLEGRVLVDQSLPGMALADRAAVYDDLNRVIAALHALDYRSVGMEGFGKPGNYFGRQIARWSRQILESTVPVPDALRRLMDWLSAHLPADDDETTLIHGDYRLDNVILHNTEPRIIGVLDWELSTLGHPLADFAYHGMSWRIDPKLWRGVGGLDLQALGIPSEQEYLTRYASRTGRDPFRHWEFYLAFNLFRMASILHGISQRAAAGNANSADAVETGRKAGPLAELGWACAMRYVTN</sequence>
<reference evidence="2 3" key="1">
    <citation type="submission" date="2024-03" db="EMBL/GenBank/DDBJ databases">
        <title>Novel species of the genus Variovorax.</title>
        <authorList>
            <person name="Liu Q."/>
            <person name="Xin Y.-H."/>
        </authorList>
    </citation>
    <scope>NUCLEOTIDE SEQUENCE [LARGE SCALE GENOMIC DNA]</scope>
    <source>
        <strain evidence="2 3">KACC 18899</strain>
    </source>
</reference>
<protein>
    <submittedName>
        <fullName evidence="2">Phosphotransferase</fullName>
    </submittedName>
</protein>